<organism evidence="2 3">
    <name type="scientific">Volvox africanus</name>
    <dbReference type="NCBI Taxonomy" id="51714"/>
    <lineage>
        <taxon>Eukaryota</taxon>
        <taxon>Viridiplantae</taxon>
        <taxon>Chlorophyta</taxon>
        <taxon>core chlorophytes</taxon>
        <taxon>Chlorophyceae</taxon>
        <taxon>CS clade</taxon>
        <taxon>Chlamydomonadales</taxon>
        <taxon>Volvocaceae</taxon>
        <taxon>Volvox</taxon>
    </lineage>
</organism>
<accession>A0A8J4AY24</accession>
<gene>
    <name evidence="2" type="ORF">Vafri_6195</name>
</gene>
<dbReference type="EMBL" id="BNCO01000008">
    <property type="protein sequence ID" value="GIL49882.1"/>
    <property type="molecule type" value="Genomic_DNA"/>
</dbReference>
<sequence>MALTWFIEWTSRLALRGSKLSRGSNDMASSEFVVNVSNALAASISEETWPDEGPRSASISALLARCCDVGRALLDLEYSGQSQYVTVCCVPGRVPTQGLKTLDAWVARAAEGLEPNVWLPGFLFDNISNLMAAVRAADYLGCRPFQEQMLEVQLLRVALGGNVGQTEADDQQRSTRRWSIPALSSLTKAAFRQLPCMRQQRLWAPLQTGGEPSPSSTDSRPQQELATTAAEEVQAGAGRGSASMAEDIVADGNTTTRVVSPASVQEEWEELYGPVQPLDPEQGLGRGGQQVGADADEEGLRGGEQQPQPQQVSLRSLTPVEMEALVKALENSDLLQGLGASQSDIRACLYMLGFCPTLIAREEHAESIVSGKKEYLKLSLGARDDPGFGAIATRYQVETVTVRAESHDQGWSSFPQDHNTYHNSWTWAELLLLGPDGKPVHSDDPGRLYTNLHAVKRWQCHLTTLGPDSQLVRDLNARTFGPDAMSAQQQQGAEGAKEAGDALALLICACFPGWCHSIRQAEIVVHLSPVGVDRYGEGPPRRDGFWEERHRRCLM</sequence>
<protein>
    <submittedName>
        <fullName evidence="2">Uncharacterized protein</fullName>
    </submittedName>
</protein>
<dbReference type="Proteomes" id="UP000747399">
    <property type="component" value="Unassembled WGS sequence"/>
</dbReference>
<feature type="region of interest" description="Disordered" evidence="1">
    <location>
        <begin position="206"/>
        <end position="242"/>
    </location>
</feature>
<feature type="compositionally biased region" description="Polar residues" evidence="1">
    <location>
        <begin position="213"/>
        <end position="226"/>
    </location>
</feature>
<reference evidence="2" key="1">
    <citation type="journal article" date="2021" name="Proc. Natl. Acad. Sci. U.S.A.">
        <title>Three genomes in the algal genus Volvox reveal the fate of a haploid sex-determining region after a transition to homothallism.</title>
        <authorList>
            <person name="Yamamoto K."/>
            <person name="Hamaji T."/>
            <person name="Kawai-Toyooka H."/>
            <person name="Matsuzaki R."/>
            <person name="Takahashi F."/>
            <person name="Nishimura Y."/>
            <person name="Kawachi M."/>
            <person name="Noguchi H."/>
            <person name="Minakuchi Y."/>
            <person name="Umen J.G."/>
            <person name="Toyoda A."/>
            <person name="Nozaki H."/>
        </authorList>
    </citation>
    <scope>NUCLEOTIDE SEQUENCE</scope>
    <source>
        <strain evidence="2">NIES-3780</strain>
    </source>
</reference>
<evidence type="ECO:0000313" key="3">
    <source>
        <dbReference type="Proteomes" id="UP000747399"/>
    </source>
</evidence>
<feature type="region of interest" description="Disordered" evidence="1">
    <location>
        <begin position="275"/>
        <end position="312"/>
    </location>
</feature>
<proteinExistence type="predicted"/>
<evidence type="ECO:0000313" key="2">
    <source>
        <dbReference type="EMBL" id="GIL49882.1"/>
    </source>
</evidence>
<comment type="caution">
    <text evidence="2">The sequence shown here is derived from an EMBL/GenBank/DDBJ whole genome shotgun (WGS) entry which is preliminary data.</text>
</comment>
<evidence type="ECO:0000256" key="1">
    <source>
        <dbReference type="SAM" id="MobiDB-lite"/>
    </source>
</evidence>
<dbReference type="AlphaFoldDB" id="A0A8J4AY24"/>
<keyword evidence="3" id="KW-1185">Reference proteome</keyword>
<name>A0A8J4AY24_9CHLO</name>